<evidence type="ECO:0000259" key="5">
    <source>
        <dbReference type="PROSITE" id="PS51192"/>
    </source>
</evidence>
<dbReference type="InterPro" id="IPR027417">
    <property type="entry name" value="P-loop_NTPase"/>
</dbReference>
<dbReference type="InterPro" id="IPR001650">
    <property type="entry name" value="Helicase_C-like"/>
</dbReference>
<dbReference type="EMBL" id="JQ844206">
    <property type="protein sequence ID" value="AGS52738.1"/>
    <property type="molecule type" value="Genomic_DNA"/>
</dbReference>
<feature type="domain" description="Helicase ATP-binding" evidence="5">
    <location>
        <begin position="30"/>
        <end position="175"/>
    </location>
</feature>
<proteinExistence type="predicted"/>
<keyword evidence="2" id="KW-0378">Hydrolase</keyword>
<keyword evidence="4" id="KW-0067">ATP-binding</keyword>
<dbReference type="GO" id="GO:0003676">
    <property type="term" value="F:nucleic acid binding"/>
    <property type="evidence" value="ECO:0007669"/>
    <property type="project" value="InterPro"/>
</dbReference>
<keyword evidence="3 7" id="KW-0347">Helicase</keyword>
<evidence type="ECO:0000259" key="6">
    <source>
        <dbReference type="PROSITE" id="PS51194"/>
    </source>
</evidence>
<feature type="domain" description="Helicase C-terminal" evidence="6">
    <location>
        <begin position="200"/>
        <end position="339"/>
    </location>
</feature>
<dbReference type="Pfam" id="PF00271">
    <property type="entry name" value="Helicase_C"/>
    <property type="match status" value="1"/>
</dbReference>
<name>A0A806JZR8_9BACT</name>
<dbReference type="GO" id="GO:0016787">
    <property type="term" value="F:hydrolase activity"/>
    <property type="evidence" value="ECO:0007669"/>
    <property type="project" value="UniProtKB-KW"/>
</dbReference>
<protein>
    <submittedName>
        <fullName evidence="7">Helicase-like protein</fullName>
    </submittedName>
</protein>
<dbReference type="InterPro" id="IPR011545">
    <property type="entry name" value="DEAD/DEAH_box_helicase_dom"/>
</dbReference>
<dbReference type="SMART" id="SM00490">
    <property type="entry name" value="HELICc"/>
    <property type="match status" value="1"/>
</dbReference>
<dbReference type="Pfam" id="PF00270">
    <property type="entry name" value="DEAD"/>
    <property type="match status" value="1"/>
</dbReference>
<evidence type="ECO:0000256" key="3">
    <source>
        <dbReference type="ARBA" id="ARBA00022806"/>
    </source>
</evidence>
<evidence type="ECO:0000256" key="4">
    <source>
        <dbReference type="ARBA" id="ARBA00022840"/>
    </source>
</evidence>
<keyword evidence="1" id="KW-0547">Nucleotide-binding</keyword>
<dbReference type="Gene3D" id="3.40.50.300">
    <property type="entry name" value="P-loop containing nucleotide triphosphate hydrolases"/>
    <property type="match status" value="2"/>
</dbReference>
<accession>A0A806JZR8</accession>
<dbReference type="InterPro" id="IPR014001">
    <property type="entry name" value="Helicase_ATP-bd"/>
</dbReference>
<dbReference type="AlphaFoldDB" id="A0A806JZR8"/>
<sequence length="339" mass="37897">MGNVQRQQETAVLISALLNLPLAKSKAKIEAAIIAQKHILLTAPTGTGKSSFLPWLLAGEDKRVVVLQPRQLAARELAKFLSKYVGEETVGYKFRFESKQTKNTRILFQTYGSFLQTLGKWDWIIFDEFHERRQEMDLLLGMALASGQRVAVLSAELEREALENYLGVECLKIENPGFPVEVIHQEGKAGEPLVSQVERAVKSVLYNEVGGTVLVFLPGKAEIAVCRERVAESLGKNSPELFSLFGGQLKEEQEKIFVQNENTRIVFTTNIAETSLTIPNVKAVIDSGFERMAFDDPTTGLRTLRLARIAMQNAVQRTGRAGRTQKRSLHTLVERARRT</sequence>
<dbReference type="PROSITE" id="PS51192">
    <property type="entry name" value="HELICASE_ATP_BIND_1"/>
    <property type="match status" value="1"/>
</dbReference>
<dbReference type="PANTHER" id="PTHR43519">
    <property type="entry name" value="ATP-DEPENDENT RNA HELICASE HRPB"/>
    <property type="match status" value="1"/>
</dbReference>
<evidence type="ECO:0000256" key="2">
    <source>
        <dbReference type="ARBA" id="ARBA00022801"/>
    </source>
</evidence>
<dbReference type="PANTHER" id="PTHR43519:SF1">
    <property type="entry name" value="ATP-DEPENDENT RNA HELICASE HRPB"/>
    <property type="match status" value="1"/>
</dbReference>
<evidence type="ECO:0000313" key="7">
    <source>
        <dbReference type="EMBL" id="AGS52738.1"/>
    </source>
</evidence>
<dbReference type="GO" id="GO:0005524">
    <property type="term" value="F:ATP binding"/>
    <property type="evidence" value="ECO:0007669"/>
    <property type="project" value="UniProtKB-KW"/>
</dbReference>
<dbReference type="SMART" id="SM00487">
    <property type="entry name" value="DEXDc"/>
    <property type="match status" value="1"/>
</dbReference>
<dbReference type="GO" id="GO:0004386">
    <property type="term" value="F:helicase activity"/>
    <property type="evidence" value="ECO:0007669"/>
    <property type="project" value="UniProtKB-KW"/>
</dbReference>
<reference evidence="7" key="1">
    <citation type="submission" date="2012-03" db="EMBL/GenBank/DDBJ databases">
        <title>Functional metagenomics reveals considerable lignocellulase gene clusters in the gut microbiome of a wood-feeding higher termite.</title>
        <authorList>
            <person name="Liu N."/>
        </authorList>
    </citation>
    <scope>NUCLEOTIDE SEQUENCE</scope>
</reference>
<dbReference type="PROSITE" id="PS51194">
    <property type="entry name" value="HELICASE_CTER"/>
    <property type="match status" value="1"/>
</dbReference>
<dbReference type="SUPFAM" id="SSF52540">
    <property type="entry name" value="P-loop containing nucleoside triphosphate hydrolases"/>
    <property type="match status" value="1"/>
</dbReference>
<dbReference type="CDD" id="cd18791">
    <property type="entry name" value="SF2_C_RHA"/>
    <property type="match status" value="1"/>
</dbReference>
<organism evidence="7">
    <name type="scientific">uncultured bacterium contig00069</name>
    <dbReference type="NCBI Taxonomy" id="1181550"/>
    <lineage>
        <taxon>Bacteria</taxon>
        <taxon>environmental samples</taxon>
    </lineage>
</organism>
<evidence type="ECO:0000256" key="1">
    <source>
        <dbReference type="ARBA" id="ARBA00022741"/>
    </source>
</evidence>